<feature type="domain" description="CobW/HypB/UreG nucleotide-binding" evidence="7">
    <location>
        <begin position="62"/>
        <end position="230"/>
    </location>
</feature>
<dbReference type="Gene3D" id="3.40.50.300">
    <property type="entry name" value="P-loop containing nucleotide triphosphate hydrolases"/>
    <property type="match status" value="1"/>
</dbReference>
<comment type="caution">
    <text evidence="8">The sequence shown here is derived from an EMBL/GenBank/DDBJ whole genome shotgun (WGS) entry which is preliminary data.</text>
</comment>
<dbReference type="Proteomes" id="UP000807342">
    <property type="component" value="Unassembled WGS sequence"/>
</dbReference>
<evidence type="ECO:0000256" key="3">
    <source>
        <dbReference type="ARBA" id="ARBA00022988"/>
    </source>
</evidence>
<dbReference type="InterPro" id="IPR027417">
    <property type="entry name" value="P-loop_NTPase"/>
</dbReference>
<evidence type="ECO:0000256" key="6">
    <source>
        <dbReference type="SAM" id="MobiDB-lite"/>
    </source>
</evidence>
<keyword evidence="4" id="KW-0342">GTP-binding</keyword>
<organism evidence="8 9">
    <name type="scientific">Macrolepiota fuliginosa MF-IS2</name>
    <dbReference type="NCBI Taxonomy" id="1400762"/>
    <lineage>
        <taxon>Eukaryota</taxon>
        <taxon>Fungi</taxon>
        <taxon>Dikarya</taxon>
        <taxon>Basidiomycota</taxon>
        <taxon>Agaricomycotina</taxon>
        <taxon>Agaricomycetes</taxon>
        <taxon>Agaricomycetidae</taxon>
        <taxon>Agaricales</taxon>
        <taxon>Agaricineae</taxon>
        <taxon>Agaricaceae</taxon>
        <taxon>Macrolepiota</taxon>
    </lineage>
</organism>
<dbReference type="HAMAP" id="MF_01389">
    <property type="entry name" value="UreG"/>
    <property type="match status" value="1"/>
</dbReference>
<dbReference type="PANTHER" id="PTHR31715:SF0">
    <property type="entry name" value="UREASE ACCESSORY PROTEIN G"/>
    <property type="match status" value="1"/>
</dbReference>
<dbReference type="GO" id="GO:0043419">
    <property type="term" value="P:urea catabolic process"/>
    <property type="evidence" value="ECO:0007669"/>
    <property type="project" value="InterPro"/>
</dbReference>
<reference evidence="8" key="1">
    <citation type="submission" date="2020-11" db="EMBL/GenBank/DDBJ databases">
        <authorList>
            <consortium name="DOE Joint Genome Institute"/>
            <person name="Ahrendt S."/>
            <person name="Riley R."/>
            <person name="Andreopoulos W."/>
            <person name="Labutti K."/>
            <person name="Pangilinan J."/>
            <person name="Ruiz-Duenas F.J."/>
            <person name="Barrasa J.M."/>
            <person name="Sanchez-Garcia M."/>
            <person name="Camarero S."/>
            <person name="Miyauchi S."/>
            <person name="Serrano A."/>
            <person name="Linde D."/>
            <person name="Babiker R."/>
            <person name="Drula E."/>
            <person name="Ayuso-Fernandez I."/>
            <person name="Pacheco R."/>
            <person name="Padilla G."/>
            <person name="Ferreira P."/>
            <person name="Barriuso J."/>
            <person name="Kellner H."/>
            <person name="Castanera R."/>
            <person name="Alfaro M."/>
            <person name="Ramirez L."/>
            <person name="Pisabarro A.G."/>
            <person name="Kuo A."/>
            <person name="Tritt A."/>
            <person name="Lipzen A."/>
            <person name="He G."/>
            <person name="Yan M."/>
            <person name="Ng V."/>
            <person name="Cullen D."/>
            <person name="Martin F."/>
            <person name="Rosso M.-N."/>
            <person name="Henrissat B."/>
            <person name="Hibbett D."/>
            <person name="Martinez A.T."/>
            <person name="Grigoriev I.V."/>
        </authorList>
    </citation>
    <scope>NUCLEOTIDE SEQUENCE</scope>
    <source>
        <strain evidence="8">MF-IS2</strain>
    </source>
</reference>
<dbReference type="SUPFAM" id="SSF52540">
    <property type="entry name" value="P-loop containing nucleoside triphosphate hydrolases"/>
    <property type="match status" value="1"/>
</dbReference>
<evidence type="ECO:0000313" key="9">
    <source>
        <dbReference type="Proteomes" id="UP000807342"/>
    </source>
</evidence>
<dbReference type="OrthoDB" id="10063137at2759"/>
<dbReference type="PANTHER" id="PTHR31715">
    <property type="entry name" value="UREASE ACCESSORY PROTEIN G"/>
    <property type="match status" value="1"/>
</dbReference>
<feature type="compositionally biased region" description="Basic and acidic residues" evidence="6">
    <location>
        <begin position="16"/>
        <end position="47"/>
    </location>
</feature>
<gene>
    <name evidence="8" type="ORF">P691DRAFT_794649</name>
</gene>
<sequence length="269" mass="28693">MSVQFINNLGSLRSDTGSHEHGGHSHEGDHGHTHEHLDNPGKYSERDVPDYSARNFEERGFTVGIGGPVGSGKTALTLALCQRLRKEFNLATVTNDIFTREDQEFLIKNRALPPSRILAIETGGCPHAAIREDISANLGALEALQTKYGCQLLFVESGGDNLAANYSRELADYIIYVIDVSGGDKIPRKGGPGISQSDLLVINKTDLAPYVGASLEVMDRDAKLMRGDGPTIFTSVSKGLGVDDVVDLILAAWRAAGSPGNPGPVGDGL</sequence>
<dbReference type="GO" id="GO:0003924">
    <property type="term" value="F:GTPase activity"/>
    <property type="evidence" value="ECO:0007669"/>
    <property type="project" value="InterPro"/>
</dbReference>
<evidence type="ECO:0000259" key="7">
    <source>
        <dbReference type="Pfam" id="PF02492"/>
    </source>
</evidence>
<protein>
    <submittedName>
        <fullName evidence="8">Urease accessory protein UreG</fullName>
    </submittedName>
</protein>
<keyword evidence="3" id="KW-0996">Nickel insertion</keyword>
<accession>A0A9P6C7I7</accession>
<evidence type="ECO:0000256" key="2">
    <source>
        <dbReference type="ARBA" id="ARBA00022741"/>
    </source>
</evidence>
<keyword evidence="9" id="KW-1185">Reference proteome</keyword>
<dbReference type="Pfam" id="PF02492">
    <property type="entry name" value="cobW"/>
    <property type="match status" value="1"/>
</dbReference>
<dbReference type="GO" id="GO:0016151">
    <property type="term" value="F:nickel cation binding"/>
    <property type="evidence" value="ECO:0007669"/>
    <property type="project" value="InterPro"/>
</dbReference>
<dbReference type="EMBL" id="MU151052">
    <property type="protein sequence ID" value="KAF9454837.1"/>
    <property type="molecule type" value="Genomic_DNA"/>
</dbReference>
<feature type="region of interest" description="Disordered" evidence="6">
    <location>
        <begin position="9"/>
        <end position="47"/>
    </location>
</feature>
<dbReference type="NCBIfam" id="TIGR00101">
    <property type="entry name" value="ureG"/>
    <property type="match status" value="1"/>
</dbReference>
<dbReference type="FunFam" id="3.40.50.300:FF:000208">
    <property type="entry name" value="Urease accessory protein UreG"/>
    <property type="match status" value="1"/>
</dbReference>
<evidence type="ECO:0000256" key="4">
    <source>
        <dbReference type="ARBA" id="ARBA00023134"/>
    </source>
</evidence>
<dbReference type="InterPro" id="IPR003495">
    <property type="entry name" value="CobW/HypB/UreG_nucleotide-bd"/>
</dbReference>
<evidence type="ECO:0000313" key="8">
    <source>
        <dbReference type="EMBL" id="KAF9454837.1"/>
    </source>
</evidence>
<name>A0A9P6C7I7_9AGAR</name>
<dbReference type="CDD" id="cd05540">
    <property type="entry name" value="UreG"/>
    <property type="match status" value="1"/>
</dbReference>
<keyword evidence="5" id="KW-0143">Chaperone</keyword>
<dbReference type="GO" id="GO:0005525">
    <property type="term" value="F:GTP binding"/>
    <property type="evidence" value="ECO:0007669"/>
    <property type="project" value="UniProtKB-KW"/>
</dbReference>
<dbReference type="AlphaFoldDB" id="A0A9P6C7I7"/>
<dbReference type="InterPro" id="IPR004400">
    <property type="entry name" value="UreG"/>
</dbReference>
<proteinExistence type="inferred from homology"/>
<evidence type="ECO:0000256" key="1">
    <source>
        <dbReference type="ARBA" id="ARBA00005732"/>
    </source>
</evidence>
<comment type="similarity">
    <text evidence="1">Belongs to the SIMIBI class G3E GTPase family. UreG subfamily.</text>
</comment>
<evidence type="ECO:0000256" key="5">
    <source>
        <dbReference type="ARBA" id="ARBA00023186"/>
    </source>
</evidence>
<keyword evidence="2" id="KW-0547">Nucleotide-binding</keyword>